<name>A0A238JA49_9RHOB</name>
<proteinExistence type="predicted"/>
<dbReference type="EMBL" id="FXXP01000001">
    <property type="protein sequence ID" value="SMX26822.1"/>
    <property type="molecule type" value="Genomic_DNA"/>
</dbReference>
<reference evidence="2" key="1">
    <citation type="submission" date="2017-05" db="EMBL/GenBank/DDBJ databases">
        <authorList>
            <person name="Rodrigo-Torres L."/>
            <person name="Arahal R. D."/>
            <person name="Lucena T."/>
        </authorList>
    </citation>
    <scope>NUCLEOTIDE SEQUENCE [LARGE SCALE GENOMIC DNA]</scope>
    <source>
        <strain evidence="2">CECT 8649</strain>
    </source>
</reference>
<protein>
    <submittedName>
        <fullName evidence="1">Uncharacterized protein</fullName>
    </submittedName>
</protein>
<dbReference type="Proteomes" id="UP000225972">
    <property type="component" value="Unassembled WGS sequence"/>
</dbReference>
<keyword evidence="2" id="KW-1185">Reference proteome</keyword>
<accession>A0A238JA49</accession>
<evidence type="ECO:0000313" key="2">
    <source>
        <dbReference type="Proteomes" id="UP000225972"/>
    </source>
</evidence>
<evidence type="ECO:0000313" key="1">
    <source>
        <dbReference type="EMBL" id="SMX26822.1"/>
    </source>
</evidence>
<dbReference type="AlphaFoldDB" id="A0A238JA49"/>
<gene>
    <name evidence="1" type="ORF">TRP8649_00914</name>
</gene>
<organism evidence="1 2">
    <name type="scientific">Pelagimonas phthalicica</name>
    <dbReference type="NCBI Taxonomy" id="1037362"/>
    <lineage>
        <taxon>Bacteria</taxon>
        <taxon>Pseudomonadati</taxon>
        <taxon>Pseudomonadota</taxon>
        <taxon>Alphaproteobacteria</taxon>
        <taxon>Rhodobacterales</taxon>
        <taxon>Roseobacteraceae</taxon>
        <taxon>Pelagimonas</taxon>
    </lineage>
</organism>
<sequence length="81" mass="8683">MCQAALSPSCGLAKKALFLPLYPSRAFSNIRVHQDDGKIAIPGGGTAIARRPKGLDSAPRHNKAPITEYPYFGLGFCMFSS</sequence>